<evidence type="ECO:0000256" key="1">
    <source>
        <dbReference type="SAM" id="SignalP"/>
    </source>
</evidence>
<proteinExistence type="predicted"/>
<dbReference type="AlphaFoldDB" id="A0A7C8IQI1"/>
<name>A0A7C8IQI1_9PEZI</name>
<feature type="domain" description="PLL-like beta propeller" evidence="2">
    <location>
        <begin position="18"/>
        <end position="336"/>
    </location>
</feature>
<dbReference type="InterPro" id="IPR058502">
    <property type="entry name" value="PLL-like_beta-prop"/>
</dbReference>
<feature type="chain" id="PRO_5029012002" description="PLL-like beta propeller domain-containing protein" evidence="1">
    <location>
        <begin position="21"/>
        <end position="385"/>
    </location>
</feature>
<evidence type="ECO:0000313" key="4">
    <source>
        <dbReference type="Proteomes" id="UP000481858"/>
    </source>
</evidence>
<dbReference type="Proteomes" id="UP000481858">
    <property type="component" value="Unassembled WGS sequence"/>
</dbReference>
<evidence type="ECO:0000313" key="3">
    <source>
        <dbReference type="EMBL" id="KAF2963962.1"/>
    </source>
</evidence>
<dbReference type="EMBL" id="WUBL01000173">
    <property type="protein sequence ID" value="KAF2963962.1"/>
    <property type="molecule type" value="Genomic_DNA"/>
</dbReference>
<dbReference type="InParanoid" id="A0A7C8IQI1"/>
<sequence length="385" mass="43282">MGSLLCISLLLALAANLASANTACIEAISWGDPRVDLFGWAPDESIWHRFYTGYDWQPELFERIPPSTSTSCPSVFSWGYGRLDIVYVNRSNEIVLHKYFDDGNWGPSWEDAIDLGGGGDIDLVDLYSWGKGRLDIVANAFNGSILHKAWTGTEYFPAGQVWEDLGGNFTGVPPSIVSWGEDRLDVVAISAETGSLLHKYWEGTRWSDWESLGGSFIGKPAITSWGPDRIDLWALDKDAGLNHKFWDGFQWHGWEYLGGKFSQTPRVVHWSQGKIDMVGKDLDDNNYYLKSFDGHNWHPSIDGWYDLAGPYGSEPRLVTKVNGQNFLYLFGVDVDNEIRMQIWSGYEWQPSAKETWPLGDVSKPYPTEEGGFVSKVQKVLLGTEL</sequence>
<keyword evidence="1" id="KW-0732">Signal</keyword>
<dbReference type="Pfam" id="PF26607">
    <property type="entry name" value="DUF8189"/>
    <property type="match status" value="1"/>
</dbReference>
<organism evidence="3 4">
    <name type="scientific">Xylaria multiplex</name>
    <dbReference type="NCBI Taxonomy" id="323545"/>
    <lineage>
        <taxon>Eukaryota</taxon>
        <taxon>Fungi</taxon>
        <taxon>Dikarya</taxon>
        <taxon>Ascomycota</taxon>
        <taxon>Pezizomycotina</taxon>
        <taxon>Sordariomycetes</taxon>
        <taxon>Xylariomycetidae</taxon>
        <taxon>Xylariales</taxon>
        <taxon>Xylariaceae</taxon>
        <taxon>Xylaria</taxon>
    </lineage>
</organism>
<protein>
    <recommendedName>
        <fullName evidence="2">PLL-like beta propeller domain-containing protein</fullName>
    </recommendedName>
</protein>
<evidence type="ECO:0000259" key="2">
    <source>
        <dbReference type="Pfam" id="PF26607"/>
    </source>
</evidence>
<feature type="signal peptide" evidence="1">
    <location>
        <begin position="1"/>
        <end position="20"/>
    </location>
</feature>
<accession>A0A7C8IQI1</accession>
<comment type="caution">
    <text evidence="3">The sequence shown here is derived from an EMBL/GenBank/DDBJ whole genome shotgun (WGS) entry which is preliminary data.</text>
</comment>
<dbReference type="Gene3D" id="2.120.10.70">
    <property type="entry name" value="Fucose-specific lectin"/>
    <property type="match status" value="1"/>
</dbReference>
<dbReference type="OrthoDB" id="406838at2759"/>
<keyword evidence="4" id="KW-1185">Reference proteome</keyword>
<gene>
    <name evidence="3" type="ORF">GQX73_g9619</name>
</gene>
<dbReference type="SUPFAM" id="SSF89372">
    <property type="entry name" value="Fucose-specific lectin"/>
    <property type="match status" value="2"/>
</dbReference>
<reference evidence="3 4" key="1">
    <citation type="submission" date="2019-12" db="EMBL/GenBank/DDBJ databases">
        <title>Draft genome sequence of the ascomycete Xylaria multiplex DSM 110363.</title>
        <authorList>
            <person name="Buettner E."/>
            <person name="Kellner H."/>
        </authorList>
    </citation>
    <scope>NUCLEOTIDE SEQUENCE [LARGE SCALE GENOMIC DNA]</scope>
    <source>
        <strain evidence="3 4">DSM 110363</strain>
    </source>
</reference>